<dbReference type="EMBL" id="JBBPHU010000009">
    <property type="protein sequence ID" value="KAK7513738.1"/>
    <property type="molecule type" value="Genomic_DNA"/>
</dbReference>
<proteinExistence type="inferred from homology"/>
<keyword evidence="12" id="KW-0175">Coiled coil</keyword>
<name>A0ABR1KFB5_9PEZI</name>
<evidence type="ECO:0000256" key="1">
    <source>
        <dbReference type="ARBA" id="ARBA00004434"/>
    </source>
</evidence>
<evidence type="ECO:0000256" key="11">
    <source>
        <dbReference type="RuleBase" id="RU368005"/>
    </source>
</evidence>
<comment type="function">
    <text evidence="9 11">Essential for the assembly of ubiquinol-cytochrome c reductase. It has a direct effect on the correct occurrence of the Rieske protein, core 4, core 5 and apocytochrome b.</text>
</comment>
<keyword evidence="3" id="KW-0812">Transmembrane</keyword>
<evidence type="ECO:0000313" key="13">
    <source>
        <dbReference type="EMBL" id="KAK7513738.1"/>
    </source>
</evidence>
<keyword evidence="7" id="KW-0472">Membrane</keyword>
<sequence length="122" mass="14238">MTRAATWIKMLAAGVGLCVGGPAFTYWVMPSEDELFKRYNPELQKRSLEKREMREQEFDNFVNKLKDWSKSDKPIWEAASEINAQRVQEQRQKILDDKKSLAAEVEQRRREMQESTGEGPKS</sequence>
<dbReference type="Pfam" id="PF07960">
    <property type="entry name" value="CBP4"/>
    <property type="match status" value="1"/>
</dbReference>
<evidence type="ECO:0000256" key="8">
    <source>
        <dbReference type="ARBA" id="ARBA00023186"/>
    </source>
</evidence>
<feature type="coiled-coil region" evidence="12">
    <location>
        <begin position="84"/>
        <end position="118"/>
    </location>
</feature>
<evidence type="ECO:0000256" key="12">
    <source>
        <dbReference type="SAM" id="Coils"/>
    </source>
</evidence>
<organism evidence="13 14">
    <name type="scientific">Phyllosticta citriasiana</name>
    <dbReference type="NCBI Taxonomy" id="595635"/>
    <lineage>
        <taxon>Eukaryota</taxon>
        <taxon>Fungi</taxon>
        <taxon>Dikarya</taxon>
        <taxon>Ascomycota</taxon>
        <taxon>Pezizomycotina</taxon>
        <taxon>Dothideomycetes</taxon>
        <taxon>Dothideomycetes incertae sedis</taxon>
        <taxon>Botryosphaeriales</taxon>
        <taxon>Phyllostictaceae</taxon>
        <taxon>Phyllosticta</taxon>
    </lineage>
</organism>
<evidence type="ECO:0000256" key="4">
    <source>
        <dbReference type="ARBA" id="ARBA00022792"/>
    </source>
</evidence>
<keyword evidence="5" id="KW-1133">Transmembrane helix</keyword>
<keyword evidence="6 11" id="KW-0496">Mitochondrion</keyword>
<keyword evidence="4 11" id="KW-0999">Mitochondrion inner membrane</keyword>
<keyword evidence="14" id="KW-1185">Reference proteome</keyword>
<evidence type="ECO:0000313" key="14">
    <source>
        <dbReference type="Proteomes" id="UP001363622"/>
    </source>
</evidence>
<comment type="subcellular location">
    <subcellularLocation>
        <location evidence="1 11">Mitochondrion inner membrane</location>
        <topology evidence="1 11">Single-pass membrane protein</topology>
    </subcellularLocation>
</comment>
<evidence type="ECO:0000256" key="7">
    <source>
        <dbReference type="ARBA" id="ARBA00023136"/>
    </source>
</evidence>
<evidence type="ECO:0000256" key="10">
    <source>
        <dbReference type="ARBA" id="ARBA00031521"/>
    </source>
</evidence>
<dbReference type="Proteomes" id="UP001363622">
    <property type="component" value="Unassembled WGS sequence"/>
</dbReference>
<comment type="similarity">
    <text evidence="2 11">Belongs to the CBP4 family.</text>
</comment>
<protein>
    <recommendedName>
        <fullName evidence="10 11">Cytochrome b mRNA-processing protein 4</fullName>
    </recommendedName>
</protein>
<evidence type="ECO:0000256" key="3">
    <source>
        <dbReference type="ARBA" id="ARBA00022692"/>
    </source>
</evidence>
<evidence type="ECO:0000256" key="6">
    <source>
        <dbReference type="ARBA" id="ARBA00023128"/>
    </source>
</evidence>
<evidence type="ECO:0000256" key="2">
    <source>
        <dbReference type="ARBA" id="ARBA00006780"/>
    </source>
</evidence>
<comment type="caution">
    <text evidence="13">The sequence shown here is derived from an EMBL/GenBank/DDBJ whole genome shotgun (WGS) entry which is preliminary data.</text>
</comment>
<dbReference type="PANTHER" id="PTHR28202:SF1">
    <property type="entry name" value="ASSEMBLY FACTOR CBP4"/>
    <property type="match status" value="1"/>
</dbReference>
<dbReference type="PANTHER" id="PTHR28202">
    <property type="entry name" value="ASSEMBLY FACTOR CBP4"/>
    <property type="match status" value="1"/>
</dbReference>
<dbReference type="InterPro" id="IPR012420">
    <property type="entry name" value="Cbp4"/>
</dbReference>
<evidence type="ECO:0000256" key="9">
    <source>
        <dbReference type="ARBA" id="ARBA00025413"/>
    </source>
</evidence>
<accession>A0ABR1KFB5</accession>
<reference evidence="13 14" key="1">
    <citation type="submission" date="2024-04" db="EMBL/GenBank/DDBJ databases">
        <title>Phyllosticta paracitricarpa is synonymous to the EU quarantine fungus P. citricarpa based on phylogenomic analyses.</title>
        <authorList>
            <consortium name="Lawrence Berkeley National Laboratory"/>
            <person name="Van Ingen-Buijs V.A."/>
            <person name="Van Westerhoven A.C."/>
            <person name="Haridas S."/>
            <person name="Skiadas P."/>
            <person name="Martin F."/>
            <person name="Groenewald J.Z."/>
            <person name="Crous P.W."/>
            <person name="Seidl M.F."/>
        </authorList>
    </citation>
    <scope>NUCLEOTIDE SEQUENCE [LARGE SCALE GENOMIC DNA]</scope>
    <source>
        <strain evidence="13 14">CBS 123371</strain>
    </source>
</reference>
<evidence type="ECO:0000256" key="5">
    <source>
        <dbReference type="ARBA" id="ARBA00022989"/>
    </source>
</evidence>
<keyword evidence="8 11" id="KW-0143">Chaperone</keyword>
<gene>
    <name evidence="13" type="ORF">IWZ03DRAFT_416585</name>
</gene>